<protein>
    <submittedName>
        <fullName evidence="1">Uncharacterized protein</fullName>
    </submittedName>
</protein>
<organism evidence="1 2">
    <name type="scientific">Hymenoscyphus fraxineus</name>
    <dbReference type="NCBI Taxonomy" id="746836"/>
    <lineage>
        <taxon>Eukaryota</taxon>
        <taxon>Fungi</taxon>
        <taxon>Dikarya</taxon>
        <taxon>Ascomycota</taxon>
        <taxon>Pezizomycotina</taxon>
        <taxon>Leotiomycetes</taxon>
        <taxon>Helotiales</taxon>
        <taxon>Helotiaceae</taxon>
        <taxon>Hymenoscyphus</taxon>
    </lineage>
</organism>
<dbReference type="AlphaFoldDB" id="A0A9N9PKW4"/>
<sequence length="229" mass="26421">MTYSLELLRKAWPEQVMYEQALLAIIKLHLTRILEKWNELLAHLNTLLADRGQATFMNPDSYVHLLYDESTFSRSKFYFWAIGCLSSFEENIVINARHLKSVRRKLVNKVCRKLELEQVSSEHTDHIKMLDAELEPLCKQLEDIGEQFGKRLETVRTLRDGLFNASGVMETRQSRVLGENVRLLTFVSIFFLPLAFCVEDYQSSIAPATQESDPVVVPLECSSYLDNMA</sequence>
<evidence type="ECO:0000313" key="2">
    <source>
        <dbReference type="Proteomes" id="UP000696280"/>
    </source>
</evidence>
<dbReference type="OrthoDB" id="426293at2759"/>
<comment type="caution">
    <text evidence="1">The sequence shown here is derived from an EMBL/GenBank/DDBJ whole genome shotgun (WGS) entry which is preliminary data.</text>
</comment>
<accession>A0A9N9PKW4</accession>
<proteinExistence type="predicted"/>
<evidence type="ECO:0000313" key="1">
    <source>
        <dbReference type="EMBL" id="CAG8950406.1"/>
    </source>
</evidence>
<name>A0A9N9PKW4_9HELO</name>
<dbReference type="EMBL" id="CAJVRL010000037">
    <property type="protein sequence ID" value="CAG8950406.1"/>
    <property type="molecule type" value="Genomic_DNA"/>
</dbReference>
<gene>
    <name evidence="1" type="ORF">HYFRA_00006899</name>
</gene>
<dbReference type="Proteomes" id="UP000696280">
    <property type="component" value="Unassembled WGS sequence"/>
</dbReference>
<reference evidence="1" key="1">
    <citation type="submission" date="2021-07" db="EMBL/GenBank/DDBJ databases">
        <authorList>
            <person name="Durling M."/>
        </authorList>
    </citation>
    <scope>NUCLEOTIDE SEQUENCE</scope>
</reference>
<keyword evidence="2" id="KW-1185">Reference proteome</keyword>